<dbReference type="Gene3D" id="3.30.40.230">
    <property type="match status" value="1"/>
</dbReference>
<keyword evidence="5" id="KW-0547">Nucleotide-binding</keyword>
<dbReference type="GO" id="GO:0006426">
    <property type="term" value="P:glycyl-tRNA aminoacylation"/>
    <property type="evidence" value="ECO:0007669"/>
    <property type="project" value="InterPro"/>
</dbReference>
<keyword evidence="6" id="KW-0067">ATP-binding</keyword>
<keyword evidence="7" id="KW-0648">Protein biosynthesis</keyword>
<dbReference type="InterPro" id="IPR033731">
    <property type="entry name" value="GlyRS-like_core"/>
</dbReference>
<evidence type="ECO:0000313" key="10">
    <source>
        <dbReference type="EMBL" id="MCA9386129.1"/>
    </source>
</evidence>
<evidence type="ECO:0000256" key="8">
    <source>
        <dbReference type="ARBA" id="ARBA00023146"/>
    </source>
</evidence>
<dbReference type="InterPro" id="IPR002315">
    <property type="entry name" value="tRNA-synt_gly"/>
</dbReference>
<evidence type="ECO:0000256" key="7">
    <source>
        <dbReference type="ARBA" id="ARBA00022917"/>
    </source>
</evidence>
<dbReference type="Proteomes" id="UP000754563">
    <property type="component" value="Unassembled WGS sequence"/>
</dbReference>
<dbReference type="FunFam" id="3.40.50.800:FF:000002">
    <property type="entry name" value="Glycine--tRNA ligase"/>
    <property type="match status" value="1"/>
</dbReference>
<dbReference type="Pfam" id="PF03129">
    <property type="entry name" value="HGTP_anticodon"/>
    <property type="match status" value="1"/>
</dbReference>
<keyword evidence="4 10" id="KW-0436">Ligase</keyword>
<comment type="caution">
    <text evidence="10">The sequence shown here is derived from an EMBL/GenBank/DDBJ whole genome shotgun (WGS) entry which is preliminary data.</text>
</comment>
<reference evidence="10" key="1">
    <citation type="submission" date="2020-04" db="EMBL/GenBank/DDBJ databases">
        <authorList>
            <person name="Zhang T."/>
        </authorList>
    </citation>
    <scope>NUCLEOTIDE SEQUENCE</scope>
    <source>
        <strain evidence="10">HKST-UBA11</strain>
    </source>
</reference>
<dbReference type="PANTHER" id="PTHR10745">
    <property type="entry name" value="GLYCYL-TRNA SYNTHETASE/DNA POLYMERASE SUBUNIT GAMMA-2"/>
    <property type="match status" value="1"/>
</dbReference>
<dbReference type="NCBIfam" id="NF003211">
    <property type="entry name" value="PRK04173.1"/>
    <property type="match status" value="1"/>
</dbReference>
<dbReference type="GO" id="GO:0005737">
    <property type="term" value="C:cytoplasm"/>
    <property type="evidence" value="ECO:0007669"/>
    <property type="project" value="InterPro"/>
</dbReference>
<dbReference type="AlphaFoldDB" id="A0A955L9Q6"/>
<dbReference type="SUPFAM" id="SSF55681">
    <property type="entry name" value="Class II aaRS and biotin synthetases"/>
    <property type="match status" value="1"/>
</dbReference>
<sequence length="463" mass="53765">MNKHATLEKIVSWAKRRGFVFQTSSIYGGLANNYDYGPYGTLLKNNIQNFWWKTFVQEREDIVGLDGAIITQADVWKASGHVDNFNDPLVDDKVNRKRYRADHLIEEWNKKNDVDLNVEAMSVDEMTTYIKENKILSPDGNEITDARTFGLMFETFIGATSSLEDGKVYLRPETAQSIFANFKNVIDTMRVKVPFGIAQVGKAFRNEITKGQFIFRTIETEQMEIEYFISPQEDWEKLYAEWQDEMLSFYKSITHDAESDLRYRKHDDEELSHYSKQTYDVEYEFDFGFKEVAGFAHRGDFDLSQHKEASKQKLEYRDPYTNEVYVPHVLEPSFGLARAVLVAMYSAYTEEDLGEGKSRVVMKFPKHIAPVTAAIFPLQKDEKLQTMAHDVYLNLRGKFDCEFDNSGNIGKMYRRQDEIGTPFCIVVDHDSIDDNCVTIRDRDTMEQERVAIDDLEQWISSNI</sequence>
<dbReference type="Gene3D" id="3.30.930.10">
    <property type="entry name" value="Bira Bifunctional Protein, Domain 2"/>
    <property type="match status" value="1"/>
</dbReference>
<dbReference type="InterPro" id="IPR045864">
    <property type="entry name" value="aa-tRNA-synth_II/BPL/LPL"/>
</dbReference>
<dbReference type="GO" id="GO:0004820">
    <property type="term" value="F:glycine-tRNA ligase activity"/>
    <property type="evidence" value="ECO:0007669"/>
    <property type="project" value="UniProtKB-EC"/>
</dbReference>
<evidence type="ECO:0000256" key="1">
    <source>
        <dbReference type="ARBA" id="ARBA00008226"/>
    </source>
</evidence>
<keyword evidence="3" id="KW-0963">Cytoplasm</keyword>
<dbReference type="PANTHER" id="PTHR10745:SF8">
    <property type="entry name" value="DNA POLYMERASE SUBUNIT GAMMA-2, MITOCHONDRIAL"/>
    <property type="match status" value="1"/>
</dbReference>
<feature type="domain" description="Aminoacyl-transfer RNA synthetases class-II family profile" evidence="9">
    <location>
        <begin position="8"/>
        <end position="377"/>
    </location>
</feature>
<dbReference type="InterPro" id="IPR006195">
    <property type="entry name" value="aa-tRNA-synth_II"/>
</dbReference>
<protein>
    <recommendedName>
        <fullName evidence="2">glycine--tRNA ligase</fullName>
        <ecNumber evidence="2">6.1.1.14</ecNumber>
    </recommendedName>
</protein>
<reference evidence="10" key="2">
    <citation type="journal article" date="2021" name="Microbiome">
        <title>Successional dynamics and alternative stable states in a saline activated sludge microbial community over 9 years.</title>
        <authorList>
            <person name="Wang Y."/>
            <person name="Ye J."/>
            <person name="Ju F."/>
            <person name="Liu L."/>
            <person name="Boyd J.A."/>
            <person name="Deng Y."/>
            <person name="Parks D.H."/>
            <person name="Jiang X."/>
            <person name="Yin X."/>
            <person name="Woodcroft B.J."/>
            <person name="Tyson G.W."/>
            <person name="Hugenholtz P."/>
            <person name="Polz M.F."/>
            <person name="Zhang T."/>
        </authorList>
    </citation>
    <scope>NUCLEOTIDE SEQUENCE</scope>
    <source>
        <strain evidence="10">HKST-UBA11</strain>
    </source>
</reference>
<dbReference type="SUPFAM" id="SSF52954">
    <property type="entry name" value="Class II aaRS ABD-related"/>
    <property type="match status" value="1"/>
</dbReference>
<dbReference type="EMBL" id="JAGQLH010000083">
    <property type="protein sequence ID" value="MCA9386129.1"/>
    <property type="molecule type" value="Genomic_DNA"/>
</dbReference>
<proteinExistence type="inferred from homology"/>
<dbReference type="NCBIfam" id="TIGR00389">
    <property type="entry name" value="glyS_dimeric"/>
    <property type="match status" value="1"/>
</dbReference>
<dbReference type="GO" id="GO:0005524">
    <property type="term" value="F:ATP binding"/>
    <property type="evidence" value="ECO:0007669"/>
    <property type="project" value="UniProtKB-KW"/>
</dbReference>
<accession>A0A955L9Q6</accession>
<dbReference type="GO" id="GO:1990742">
    <property type="term" value="C:microvesicle"/>
    <property type="evidence" value="ECO:0007669"/>
    <property type="project" value="UniProtKB-ARBA"/>
</dbReference>
<evidence type="ECO:0000313" key="11">
    <source>
        <dbReference type="Proteomes" id="UP000754563"/>
    </source>
</evidence>
<dbReference type="PRINTS" id="PR01043">
    <property type="entry name" value="TRNASYNTHGLY"/>
</dbReference>
<keyword evidence="8" id="KW-0030">Aminoacyl-tRNA synthetase</keyword>
<evidence type="ECO:0000259" key="9">
    <source>
        <dbReference type="PROSITE" id="PS50862"/>
    </source>
</evidence>
<evidence type="ECO:0000256" key="6">
    <source>
        <dbReference type="ARBA" id="ARBA00022840"/>
    </source>
</evidence>
<organism evidence="10 11">
    <name type="scientific">Candidatus Dojkabacteria bacterium</name>
    <dbReference type="NCBI Taxonomy" id="2099670"/>
    <lineage>
        <taxon>Bacteria</taxon>
        <taxon>Candidatus Dojkabacteria</taxon>
    </lineage>
</organism>
<dbReference type="Gene3D" id="3.40.50.800">
    <property type="entry name" value="Anticodon-binding domain"/>
    <property type="match status" value="1"/>
</dbReference>
<dbReference type="GO" id="GO:0015966">
    <property type="term" value="P:diadenosine tetraphosphate biosynthetic process"/>
    <property type="evidence" value="ECO:0007669"/>
    <property type="project" value="UniProtKB-ARBA"/>
</dbReference>
<comment type="similarity">
    <text evidence="1">Belongs to the class-II aminoacyl-tRNA synthetase family.</text>
</comment>
<dbReference type="InterPro" id="IPR004154">
    <property type="entry name" value="Anticodon-bd"/>
</dbReference>
<name>A0A955L9Q6_9BACT</name>
<dbReference type="EC" id="6.1.1.14" evidence="2"/>
<dbReference type="InterPro" id="IPR027031">
    <property type="entry name" value="Gly-tRNA_synthase/POLG2"/>
</dbReference>
<dbReference type="CDD" id="cd00774">
    <property type="entry name" value="GlyRS-like_core"/>
    <property type="match status" value="1"/>
</dbReference>
<evidence type="ECO:0000256" key="5">
    <source>
        <dbReference type="ARBA" id="ARBA00022741"/>
    </source>
</evidence>
<dbReference type="CDD" id="cd00858">
    <property type="entry name" value="GlyRS_anticodon"/>
    <property type="match status" value="1"/>
</dbReference>
<evidence type="ECO:0000256" key="4">
    <source>
        <dbReference type="ARBA" id="ARBA00022598"/>
    </source>
</evidence>
<evidence type="ECO:0000256" key="2">
    <source>
        <dbReference type="ARBA" id="ARBA00012829"/>
    </source>
</evidence>
<dbReference type="PROSITE" id="PS50862">
    <property type="entry name" value="AA_TRNA_LIGASE_II"/>
    <property type="match status" value="1"/>
</dbReference>
<dbReference type="InterPro" id="IPR036621">
    <property type="entry name" value="Anticodon-bd_dom_sf"/>
</dbReference>
<dbReference type="GO" id="GO:0070062">
    <property type="term" value="C:extracellular exosome"/>
    <property type="evidence" value="ECO:0007669"/>
    <property type="project" value="UniProtKB-ARBA"/>
</dbReference>
<gene>
    <name evidence="10" type="ORF">KC717_05775</name>
</gene>
<evidence type="ECO:0000256" key="3">
    <source>
        <dbReference type="ARBA" id="ARBA00022490"/>
    </source>
</evidence>
<dbReference type="GO" id="GO:0004081">
    <property type="term" value="F:bis(5'-nucleosyl)-tetraphosphatase (asymmetrical) activity"/>
    <property type="evidence" value="ECO:0007669"/>
    <property type="project" value="UniProtKB-ARBA"/>
</dbReference>